<sequence>MQVLSKFKKGAAVAAAGLAAVAALPAHAAGSSVDLSSITGAVSSGDIVTGVLAIGAVLAVVHVTVKAAKLVMAFLKSA</sequence>
<reference evidence="3 4" key="1">
    <citation type="journal article" date="2012" name="J. Bacteriol.">
        <title>Genome sequence of the pathogenic Herbaspirillum seropedicae strain Os34, isolated from rice roots.</title>
        <authorList>
            <person name="Ye W."/>
            <person name="Ye S."/>
            <person name="Liu J."/>
            <person name="Chang S."/>
            <person name="Chen M."/>
            <person name="Zhu B."/>
            <person name="Guo L."/>
            <person name="An Q."/>
        </authorList>
    </citation>
    <scope>NUCLEOTIDE SEQUENCE [LARGE SCALE GENOMIC DNA]</scope>
    <source>
        <strain evidence="3 4">Os34</strain>
    </source>
</reference>
<keyword evidence="2" id="KW-0732">Signal</keyword>
<evidence type="ECO:0000256" key="1">
    <source>
        <dbReference type="SAM" id="Phobius"/>
    </source>
</evidence>
<dbReference type="Proteomes" id="UP000501648">
    <property type="component" value="Chromosome"/>
</dbReference>
<feature type="transmembrane region" description="Helical" evidence="1">
    <location>
        <begin position="52"/>
        <end position="75"/>
    </location>
</feature>
<organism evidence="3 4">
    <name type="scientific">Herbaspirillum rubrisubalbicans Os34</name>
    <dbReference type="NCBI Taxonomy" id="1235827"/>
    <lineage>
        <taxon>Bacteria</taxon>
        <taxon>Pseudomonadati</taxon>
        <taxon>Pseudomonadota</taxon>
        <taxon>Betaproteobacteria</taxon>
        <taxon>Burkholderiales</taxon>
        <taxon>Oxalobacteraceae</taxon>
        <taxon>Herbaspirillum</taxon>
    </lineage>
</organism>
<keyword evidence="1" id="KW-0812">Transmembrane</keyword>
<proteinExistence type="predicted"/>
<keyword evidence="1" id="KW-0472">Membrane</keyword>
<evidence type="ECO:0000256" key="2">
    <source>
        <dbReference type="SAM" id="SignalP"/>
    </source>
</evidence>
<feature type="signal peptide" evidence="2">
    <location>
        <begin position="1"/>
        <end position="28"/>
    </location>
</feature>
<evidence type="ECO:0008006" key="5">
    <source>
        <dbReference type="Google" id="ProtNLM"/>
    </source>
</evidence>
<dbReference type="EMBL" id="CP008956">
    <property type="protein sequence ID" value="QJQ03189.1"/>
    <property type="molecule type" value="Genomic_DNA"/>
</dbReference>
<keyword evidence="1" id="KW-1133">Transmembrane helix</keyword>
<accession>A0A6M3ZWX5</accession>
<dbReference type="AlphaFoldDB" id="A0A6M3ZWX5"/>
<feature type="chain" id="PRO_5027111668" description="Methyltransferase" evidence="2">
    <location>
        <begin position="29"/>
        <end position="78"/>
    </location>
</feature>
<gene>
    <name evidence="3" type="ORF">C798_24035</name>
</gene>
<evidence type="ECO:0000313" key="3">
    <source>
        <dbReference type="EMBL" id="QJQ03189.1"/>
    </source>
</evidence>
<name>A0A6M3ZWX5_9BURK</name>
<evidence type="ECO:0000313" key="4">
    <source>
        <dbReference type="Proteomes" id="UP000501648"/>
    </source>
</evidence>
<protein>
    <recommendedName>
        <fullName evidence="5">Methyltransferase</fullName>
    </recommendedName>
</protein>